<dbReference type="EMBL" id="CAJNJA010029435">
    <property type="protein sequence ID" value="CAE7627682.1"/>
    <property type="molecule type" value="Genomic_DNA"/>
</dbReference>
<comment type="caution">
    <text evidence="1">The sequence shown here is derived from an EMBL/GenBank/DDBJ whole genome shotgun (WGS) entry which is preliminary data.</text>
</comment>
<name>A0A812VKX3_9DINO</name>
<dbReference type="Proteomes" id="UP000601435">
    <property type="component" value="Unassembled WGS sequence"/>
</dbReference>
<keyword evidence="2" id="KW-1185">Reference proteome</keyword>
<proteinExistence type="predicted"/>
<organism evidence="1 2">
    <name type="scientific">Symbiodinium necroappetens</name>
    <dbReference type="NCBI Taxonomy" id="1628268"/>
    <lineage>
        <taxon>Eukaryota</taxon>
        <taxon>Sar</taxon>
        <taxon>Alveolata</taxon>
        <taxon>Dinophyceae</taxon>
        <taxon>Suessiales</taxon>
        <taxon>Symbiodiniaceae</taxon>
        <taxon>Symbiodinium</taxon>
    </lineage>
</organism>
<feature type="non-terminal residue" evidence="1">
    <location>
        <position position="1"/>
    </location>
</feature>
<evidence type="ECO:0000313" key="2">
    <source>
        <dbReference type="Proteomes" id="UP000601435"/>
    </source>
</evidence>
<dbReference type="OrthoDB" id="446638at2759"/>
<gene>
    <name evidence="1" type="ORF">SNEC2469_LOCUS17689</name>
</gene>
<accession>A0A812VKX3</accession>
<protein>
    <submittedName>
        <fullName evidence="1">Uncharacterized protein</fullName>
    </submittedName>
</protein>
<dbReference type="AlphaFoldDB" id="A0A812VKX3"/>
<reference evidence="1" key="1">
    <citation type="submission" date="2021-02" db="EMBL/GenBank/DDBJ databases">
        <authorList>
            <person name="Dougan E. K."/>
            <person name="Rhodes N."/>
            <person name="Thang M."/>
            <person name="Chan C."/>
        </authorList>
    </citation>
    <scope>NUCLEOTIDE SEQUENCE</scope>
</reference>
<evidence type="ECO:0000313" key="1">
    <source>
        <dbReference type="EMBL" id="CAE7627682.1"/>
    </source>
</evidence>
<sequence>MMIVSGGSVNIRESTAQDEDGYFGSGGAVYAENMNISGGNITITESKALVDG</sequence>